<dbReference type="EMBL" id="PFCQ01000003">
    <property type="protein sequence ID" value="PIR68516.1"/>
    <property type="molecule type" value="Genomic_DNA"/>
</dbReference>
<protein>
    <recommendedName>
        <fullName evidence="4">BIG2 domain-containing protein</fullName>
    </recommendedName>
</protein>
<dbReference type="Gene3D" id="2.60.40.1080">
    <property type="match status" value="1"/>
</dbReference>
<feature type="signal peptide" evidence="1">
    <location>
        <begin position="1"/>
        <end position="21"/>
    </location>
</feature>
<evidence type="ECO:0008006" key="4">
    <source>
        <dbReference type="Google" id="ProtNLM"/>
    </source>
</evidence>
<comment type="caution">
    <text evidence="2">The sequence shown here is derived from an EMBL/GenBank/DDBJ whole genome shotgun (WGS) entry which is preliminary data.</text>
</comment>
<dbReference type="Proteomes" id="UP000230094">
    <property type="component" value="Unassembled WGS sequence"/>
</dbReference>
<name>A0A2H0TBX2_9BACT</name>
<evidence type="ECO:0000256" key="1">
    <source>
        <dbReference type="SAM" id="SignalP"/>
    </source>
</evidence>
<dbReference type="SUPFAM" id="SSF49373">
    <property type="entry name" value="Invasin/intimin cell-adhesion fragments"/>
    <property type="match status" value="1"/>
</dbReference>
<accession>A0A2H0TBX2</accession>
<evidence type="ECO:0000313" key="2">
    <source>
        <dbReference type="EMBL" id="PIR68516.1"/>
    </source>
</evidence>
<keyword evidence="1" id="KW-0732">Signal</keyword>
<proteinExistence type="predicted"/>
<dbReference type="PROSITE" id="PS51257">
    <property type="entry name" value="PROKAR_LIPOPROTEIN"/>
    <property type="match status" value="1"/>
</dbReference>
<reference evidence="3" key="1">
    <citation type="submission" date="2017-09" db="EMBL/GenBank/DDBJ databases">
        <title>Depth-based differentiation of microbial function through sediment-hosted aquifers and enrichment of novel symbionts in the deep terrestrial subsurface.</title>
        <authorList>
            <person name="Probst A.J."/>
            <person name="Ladd B."/>
            <person name="Jarett J.K."/>
            <person name="Geller-Mcgrath D.E."/>
            <person name="Sieber C.M.K."/>
            <person name="Emerson J.B."/>
            <person name="Anantharaman K."/>
            <person name="Thomas B.C."/>
            <person name="Malmstrom R."/>
            <person name="Stieglmeier M."/>
            <person name="Klingl A."/>
            <person name="Woyke T."/>
            <person name="Ryan C.M."/>
            <person name="Banfield J.F."/>
        </authorList>
    </citation>
    <scope>NUCLEOTIDE SEQUENCE [LARGE SCALE GENOMIC DNA]</scope>
</reference>
<dbReference type="SUPFAM" id="SSF55486">
    <property type="entry name" value="Metalloproteases ('zincins'), catalytic domain"/>
    <property type="match status" value="1"/>
</dbReference>
<evidence type="ECO:0000313" key="3">
    <source>
        <dbReference type="Proteomes" id="UP000230094"/>
    </source>
</evidence>
<gene>
    <name evidence="2" type="ORF">COU49_00535</name>
</gene>
<dbReference type="InterPro" id="IPR008964">
    <property type="entry name" value="Invasin/intimin_cell_adhesion"/>
</dbReference>
<feature type="chain" id="PRO_5013877100" description="BIG2 domain-containing protein" evidence="1">
    <location>
        <begin position="22"/>
        <end position="382"/>
    </location>
</feature>
<organism evidence="2 3">
    <name type="scientific">Candidatus Nomurabacteria bacterium CG10_big_fil_rev_8_21_14_0_10_35_16</name>
    <dbReference type="NCBI Taxonomy" id="1974731"/>
    <lineage>
        <taxon>Bacteria</taxon>
        <taxon>Candidatus Nomuraibacteriota</taxon>
    </lineage>
</organism>
<sequence length="382" mass="40512">MNRSFRSFVLAVIVAAFTAGCEPSIVNVKPDLPAQNGLRIEGDTNSPFIEGDFKGLKAWAEYNIGPDKDVTAQAVWTSSTPPVATVAMGMVSAVSPGEAVVTATHGGFTATRTIAVSAKPVVLAGIAIVGDSVQERAGSYQYRCLGKYSDGTEKEVVCLWEYYSPSGPNHLPGEVDSLGVVTLNTIGVASIIATFEGHQRSLSVRLTGTPASDIDPMPEAVWEIVKLSNNPYGGVQHLDISKPITYWVGPGIPIQGVQDGLVYWIEELQDLGVQFVQVSDSAQAIAPIYRDPTVPAGYCAFTSPKSGIGVTTNTSLTVCVSALIMAHEWGHMFALPHFGSPGSDIMSMPGPAWIHHPVRQEALRRILGIPNGTIIVGTPTLT</sequence>
<dbReference type="AlphaFoldDB" id="A0A2H0TBX2"/>